<evidence type="ECO:0000256" key="1">
    <source>
        <dbReference type="SAM" id="Phobius"/>
    </source>
</evidence>
<keyword evidence="1" id="KW-0472">Membrane</keyword>
<dbReference type="AlphaFoldDB" id="A0A0V1CWJ0"/>
<dbReference type="Proteomes" id="UP000054653">
    <property type="component" value="Unassembled WGS sequence"/>
</dbReference>
<protein>
    <submittedName>
        <fullName evidence="2">Uncharacterized protein</fullName>
    </submittedName>
</protein>
<dbReference type="EMBL" id="JYDI01000093">
    <property type="protein sequence ID" value="KRY53059.1"/>
    <property type="molecule type" value="Genomic_DNA"/>
</dbReference>
<evidence type="ECO:0000313" key="2">
    <source>
        <dbReference type="EMBL" id="KRY53059.1"/>
    </source>
</evidence>
<name>A0A0V1CWJ0_TRIBR</name>
<evidence type="ECO:0000313" key="3">
    <source>
        <dbReference type="Proteomes" id="UP000054653"/>
    </source>
</evidence>
<comment type="caution">
    <text evidence="2">The sequence shown here is derived from an EMBL/GenBank/DDBJ whole genome shotgun (WGS) entry which is preliminary data.</text>
</comment>
<proteinExistence type="predicted"/>
<gene>
    <name evidence="2" type="ORF">T03_4147</name>
</gene>
<sequence>MHPQQWPAWGRPGAVVFMLAVILFLLIPFAELVAQSRITQARLRPPHLIDQQQDATNTRKVGVREYIITQSNIFQQKTTPRNKCTDCARTEPPDVL</sequence>
<keyword evidence="1" id="KW-1133">Transmembrane helix</keyword>
<accession>A0A0V1CWJ0</accession>
<organism evidence="2 3">
    <name type="scientific">Trichinella britovi</name>
    <name type="common">Parasitic roundworm</name>
    <dbReference type="NCBI Taxonomy" id="45882"/>
    <lineage>
        <taxon>Eukaryota</taxon>
        <taxon>Metazoa</taxon>
        <taxon>Ecdysozoa</taxon>
        <taxon>Nematoda</taxon>
        <taxon>Enoplea</taxon>
        <taxon>Dorylaimia</taxon>
        <taxon>Trichinellida</taxon>
        <taxon>Trichinellidae</taxon>
        <taxon>Trichinella</taxon>
    </lineage>
</organism>
<keyword evidence="3" id="KW-1185">Reference proteome</keyword>
<keyword evidence="1" id="KW-0812">Transmembrane</keyword>
<reference evidence="2 3" key="1">
    <citation type="submission" date="2015-01" db="EMBL/GenBank/DDBJ databases">
        <title>Evolution of Trichinella species and genotypes.</title>
        <authorList>
            <person name="Korhonen P.K."/>
            <person name="Edoardo P."/>
            <person name="Giuseppe L.R."/>
            <person name="Gasser R.B."/>
        </authorList>
    </citation>
    <scope>NUCLEOTIDE SEQUENCE [LARGE SCALE GENOMIC DNA]</scope>
    <source>
        <strain evidence="2">ISS120</strain>
    </source>
</reference>
<feature type="transmembrane region" description="Helical" evidence="1">
    <location>
        <begin position="12"/>
        <end position="34"/>
    </location>
</feature>